<dbReference type="Pfam" id="PF07707">
    <property type="entry name" value="BACK"/>
    <property type="match status" value="1"/>
</dbReference>
<dbReference type="Pfam" id="PF12248">
    <property type="entry name" value="Methyltransf_FA"/>
    <property type="match status" value="1"/>
</dbReference>
<evidence type="ECO:0000313" key="3">
    <source>
        <dbReference type="Proteomes" id="UP000708148"/>
    </source>
</evidence>
<proteinExistence type="predicted"/>
<dbReference type="PANTHER" id="PTHR47457">
    <property type="entry name" value="OS05G0345500 PROTEIN"/>
    <property type="match status" value="1"/>
</dbReference>
<dbReference type="SUPFAM" id="SSF49785">
    <property type="entry name" value="Galactose-binding domain-like"/>
    <property type="match status" value="1"/>
</dbReference>
<protein>
    <recommendedName>
        <fullName evidence="1">BACK domain-containing protein</fullName>
    </recommendedName>
</protein>
<dbReference type="SMART" id="SM00875">
    <property type="entry name" value="BACK"/>
    <property type="match status" value="1"/>
</dbReference>
<dbReference type="AlphaFoldDB" id="A0A8S1J4Y8"/>
<keyword evidence="3" id="KW-1185">Reference proteome</keyword>
<sequence>MSSLIRVRWDELIVPPMECAWLSSPEQKIPGRGCVSFEVAGENDATVILKDTPGSRRWQHDRGGVDQGYTVIIGSHRNSKLKIERNGVFVCQAEADWATIRRDEFREFWIQVDARGAIAVGAGEADSVFRWVDPEPLEGITSIGLSSWDRHLRYRNIRVDLEVPAQQDGDALSRRVSSSIPSLYAACVDALMGDDSVETAGRLMEMISSSMLPGMERLKRQAVRCLANHFGQVAEDREWLGKLSCGALVALLESPAMCSNERAIFDAVSAWSFYGAEHQTMDIPLRPEEELQQLLSLIKFPLMKDEDLEVVRALPLAGRYPPLLELLDEAVASRGRGRDGTVEVPDPPTAISVANTRNVMMSQKSSAAMGRHMPRQAPLSKQLNFSFNGDKLGACYYLGTSGGRTEYVNPTVTNKVRVLASSPESRTTNVKGAAGNRFSKTSYATPRNENGRMASWWALDLLEHVLKCNYYTIRHDGSSDFLRHWALQGSQDGQEWFNLRQHVNDLTFHSPAQFASWPVSSDTAYKMFRLLLTGPTTSTTTPMNLCLSNMEFYGTIMGPDVH</sequence>
<dbReference type="Gene3D" id="2.60.120.260">
    <property type="entry name" value="Galactose-binding domain-like"/>
    <property type="match status" value="1"/>
</dbReference>
<dbReference type="InterPro" id="IPR011705">
    <property type="entry name" value="BACK"/>
</dbReference>
<organism evidence="2 3">
    <name type="scientific">Ostreobium quekettii</name>
    <dbReference type="NCBI Taxonomy" id="121088"/>
    <lineage>
        <taxon>Eukaryota</taxon>
        <taxon>Viridiplantae</taxon>
        <taxon>Chlorophyta</taxon>
        <taxon>core chlorophytes</taxon>
        <taxon>Ulvophyceae</taxon>
        <taxon>TCBD clade</taxon>
        <taxon>Bryopsidales</taxon>
        <taxon>Ostreobineae</taxon>
        <taxon>Ostreobiaceae</taxon>
        <taxon>Ostreobium</taxon>
    </lineage>
</organism>
<evidence type="ECO:0000259" key="1">
    <source>
        <dbReference type="SMART" id="SM00875"/>
    </source>
</evidence>
<name>A0A8S1J4Y8_9CHLO</name>
<accession>A0A8S1J4Y8</accession>
<dbReference type="EMBL" id="CAJHUC010001475">
    <property type="protein sequence ID" value="CAD7701261.1"/>
    <property type="molecule type" value="Genomic_DNA"/>
</dbReference>
<dbReference type="Gene3D" id="1.25.40.420">
    <property type="match status" value="1"/>
</dbReference>
<evidence type="ECO:0000313" key="2">
    <source>
        <dbReference type="EMBL" id="CAD7701261.1"/>
    </source>
</evidence>
<dbReference type="OrthoDB" id="19132at2759"/>
<dbReference type="Proteomes" id="UP000708148">
    <property type="component" value="Unassembled WGS sequence"/>
</dbReference>
<dbReference type="InterPro" id="IPR008979">
    <property type="entry name" value="Galactose-bd-like_sf"/>
</dbReference>
<feature type="domain" description="BACK" evidence="1">
    <location>
        <begin position="203"/>
        <end position="312"/>
    </location>
</feature>
<dbReference type="PANTHER" id="PTHR47457:SF1">
    <property type="entry name" value="BTB DOMAIN-CONTAINING PROTEIN-RELATED"/>
    <property type="match status" value="1"/>
</dbReference>
<comment type="caution">
    <text evidence="2">The sequence shown here is derived from an EMBL/GenBank/DDBJ whole genome shotgun (WGS) entry which is preliminary data.</text>
</comment>
<dbReference type="InterPro" id="IPR022041">
    <property type="entry name" value="Methyltransf_FA"/>
</dbReference>
<gene>
    <name evidence="2" type="ORF">OSTQU699_LOCUS6620</name>
</gene>
<reference evidence="2" key="1">
    <citation type="submission" date="2020-12" db="EMBL/GenBank/DDBJ databases">
        <authorList>
            <person name="Iha C."/>
        </authorList>
    </citation>
    <scope>NUCLEOTIDE SEQUENCE</scope>
</reference>